<proteinExistence type="predicted"/>
<name>A0A0J9XUI9_BRUMA</name>
<evidence type="ECO:0000313" key="3">
    <source>
        <dbReference type="EMBL" id="CDP96006.2"/>
    </source>
</evidence>
<keyword evidence="1" id="KW-0472">Membrane</keyword>
<accession>A0A0K0K0Z3</accession>
<keyword evidence="5" id="KW-1185">Reference proteome</keyword>
<feature type="transmembrane region" description="Helical" evidence="1">
    <location>
        <begin position="523"/>
        <end position="541"/>
    </location>
</feature>
<dbReference type="Proteomes" id="UP000006672">
    <property type="component" value="Unassembled WGS sequence"/>
</dbReference>
<dbReference type="EMBL" id="CAAKNF010000196">
    <property type="protein sequence ID" value="VIO89023.1"/>
    <property type="molecule type" value="Genomic_DNA"/>
</dbReference>
<dbReference type="WBParaSite" id="Bm9924.1">
    <property type="protein sequence ID" value="Bm9924.1"/>
    <property type="gene ID" value="WBGene00230185"/>
</dbReference>
<reference evidence="6" key="4">
    <citation type="submission" date="2022-04" db="UniProtKB">
        <authorList>
            <consortium name="WormBaseParasite"/>
        </authorList>
    </citation>
    <scope>IDENTIFICATION</scope>
</reference>
<accession>A0A4E9EX78</accession>
<keyword evidence="1" id="KW-0812">Transmembrane</keyword>
<evidence type="ECO:0000313" key="6">
    <source>
        <dbReference type="WBParaSite" id="Bm9924.1"/>
    </source>
</evidence>
<keyword evidence="1" id="KW-1133">Transmembrane helix</keyword>
<dbReference type="EMBL" id="LN856957">
    <property type="protein sequence ID" value="CDP96006.2"/>
    <property type="molecule type" value="Genomic_DNA"/>
</dbReference>
<evidence type="ECO:0000313" key="7">
    <source>
        <dbReference type="WormBase" id="Bm9924"/>
    </source>
</evidence>
<keyword evidence="2" id="KW-0732">Signal</keyword>
<feature type="signal peptide" evidence="2">
    <location>
        <begin position="1"/>
        <end position="20"/>
    </location>
</feature>
<sequence>MPYFIWQTIFTALSLVRVCANDMDTYGREFVFVYPPNNSGSIGMEATLSIINPNTKQSANVIVEYPEFDTNGDNITTTRHTASLVVKVLSSVLFKFNESVILNNINDGLHSYVDARIVVHSTILITLIAHNVDISGARDSFLVLPISMAGNHYAFTLPPSSALGSTIVYFLPVKAKHNQYVTINSIRSTSSCSCKHTVQVGEMLAFSSSEESITLWAHSNFTFVIVAAVRRLPTAKGSDVFDFGCFMPSSVPITGCDKLKDNYVMPLLTGKHHLLTPLSVECKSVEISIHGSNKIVKTKRLISTFPEATNSIVLDEYGNTAAISTTTVLNVIRYGGYNVGTLNYEEGGYLDEVPAISQFISGMIPVIIPSDSNQVTVIADYKAMSSAFFDSEISLSFATLPFLNGSLYYSSGTVSPGFHFFYADGLYIIFISGRMNNSAYGFVPAFNSRKVVKIDSITPSFTEFLDGTTTTKKQTLVTSAVRELISNDNISTRNHTSYTRCTYGRSKSLSTERFLIKASSPSISIELSFSILLICIFHIFIA</sequence>
<reference evidence="3" key="2">
    <citation type="submission" date="2012-12" db="EMBL/GenBank/DDBJ databases">
        <authorList>
            <person name="Gao Y.W."/>
            <person name="Fan S.T."/>
            <person name="Sun H.T."/>
            <person name="Wang Z."/>
            <person name="Gao X.L."/>
            <person name="Li Y.G."/>
            <person name="Wang T.C."/>
            <person name="Zhang K."/>
            <person name="Xu W.W."/>
            <person name="Yu Z.J."/>
            <person name="Xia X.Z."/>
        </authorList>
    </citation>
    <scope>NUCLEOTIDE SEQUENCE</scope>
    <source>
        <strain evidence="3">FR3</strain>
    </source>
</reference>
<dbReference type="WormBase" id="Bm9924">
    <property type="protein sequence ID" value="BM39271"/>
    <property type="gene ID" value="WBGene00230185"/>
</dbReference>
<evidence type="ECO:0000313" key="5">
    <source>
        <dbReference type="Proteomes" id="UP000006672"/>
    </source>
</evidence>
<reference evidence="4" key="3">
    <citation type="submission" date="2019-04" db="EMBL/GenBank/DDBJ databases">
        <authorList>
            <person name="Howe K."/>
            <person name="Paulini M."/>
            <person name="Williams G."/>
        </authorList>
    </citation>
    <scope>NUCLEOTIDE SEQUENCE [LARGE SCALE GENOMIC DNA]</scope>
    <source>
        <strain evidence="4">FR3</strain>
    </source>
</reference>
<gene>
    <name evidence="6" type="primary">Bm1_33600</name>
    <name evidence="3 7" type="ORF">Bm9924</name>
    <name evidence="4" type="ORF">BM_BM9924</name>
    <name evidence="3" type="ORF">BM_Bm9924</name>
</gene>
<dbReference type="OrthoDB" id="5845376at2759"/>
<dbReference type="AlphaFoldDB" id="A0A0J9XUI9"/>
<protein>
    <submittedName>
        <fullName evidence="3 6">Bm9924</fullName>
    </submittedName>
</protein>
<evidence type="ECO:0000256" key="2">
    <source>
        <dbReference type="SAM" id="SignalP"/>
    </source>
</evidence>
<evidence type="ECO:0000256" key="1">
    <source>
        <dbReference type="SAM" id="Phobius"/>
    </source>
</evidence>
<reference evidence="3 5" key="1">
    <citation type="journal article" date="2007" name="Science">
        <title>Draft genome of the filarial nematode parasite Brugia malayi.</title>
        <authorList>
            <person name="Ghedin E."/>
            <person name="Wang S."/>
            <person name="Spiro D."/>
            <person name="Caler E."/>
            <person name="Zhao Q."/>
            <person name="Crabtree J."/>
            <person name="Allen J.E."/>
            <person name="Delcher A.L."/>
            <person name="Guiliano D.B."/>
            <person name="Miranda-Saavedra D."/>
            <person name="Angiuoli S.V."/>
            <person name="Creasy T."/>
            <person name="Amedeo P."/>
            <person name="Haas B."/>
            <person name="El-Sayed N.M."/>
            <person name="Wortman J.R."/>
            <person name="Feldblyum T."/>
            <person name="Tallon L."/>
            <person name="Schatz M."/>
            <person name="Shumway M."/>
            <person name="Koo H."/>
            <person name="Salzberg S.L."/>
            <person name="Schobel S."/>
            <person name="Pertea M."/>
            <person name="Pop M."/>
            <person name="White O."/>
            <person name="Barton G.J."/>
            <person name="Carlow C.K."/>
            <person name="Crawford M.J."/>
            <person name="Daub J."/>
            <person name="Dimmic M.W."/>
            <person name="Estes C.F."/>
            <person name="Foster J.M."/>
            <person name="Ganatra M."/>
            <person name="Gregory W.F."/>
            <person name="Johnson N.M."/>
            <person name="Jin J."/>
            <person name="Komuniecki R."/>
            <person name="Korf I."/>
            <person name="Kumar S."/>
            <person name="Laney S."/>
            <person name="Li B.W."/>
            <person name="Li W."/>
            <person name="Lindblom T.H."/>
            <person name="Lustigman S."/>
            <person name="Ma D."/>
            <person name="Maina C.V."/>
            <person name="Martin D.M."/>
            <person name="McCarter J.P."/>
            <person name="McReynolds L."/>
            <person name="Mitreva M."/>
            <person name="Nutman T.B."/>
            <person name="Parkinson J."/>
            <person name="Peregrin-Alvarez J.M."/>
            <person name="Poole C."/>
            <person name="Ren Q."/>
            <person name="Saunders L."/>
            <person name="Sluder A.E."/>
            <person name="Smith K."/>
            <person name="Stanke M."/>
            <person name="Unnasch T.R."/>
            <person name="Ware J."/>
            <person name="Wei A.D."/>
            <person name="Weil G."/>
            <person name="Williams D.J."/>
            <person name="Zhang Y."/>
            <person name="Williams S.A."/>
            <person name="Fraser-Liggett C."/>
            <person name="Slatko B."/>
            <person name="Blaxter M.L."/>
            <person name="Scott A.L."/>
        </authorList>
    </citation>
    <scope>NUCLEOTIDE SEQUENCE</scope>
    <source>
        <strain evidence="3 5">FR3</strain>
    </source>
</reference>
<evidence type="ECO:0000313" key="4">
    <source>
        <dbReference type="EMBL" id="VIO89023.1"/>
    </source>
</evidence>
<feature type="chain" id="PRO_5023885841" evidence="2">
    <location>
        <begin position="21"/>
        <end position="542"/>
    </location>
</feature>
<accession>A0A0J9XUI9</accession>
<organism evidence="3">
    <name type="scientific">Brugia malayi</name>
    <name type="common">Filarial nematode worm</name>
    <dbReference type="NCBI Taxonomy" id="6279"/>
    <lineage>
        <taxon>Eukaryota</taxon>
        <taxon>Metazoa</taxon>
        <taxon>Ecdysozoa</taxon>
        <taxon>Nematoda</taxon>
        <taxon>Chromadorea</taxon>
        <taxon>Rhabditida</taxon>
        <taxon>Spirurina</taxon>
        <taxon>Spiruromorpha</taxon>
        <taxon>Filarioidea</taxon>
        <taxon>Onchocercidae</taxon>
        <taxon>Brugia</taxon>
    </lineage>
</organism>